<accession>A0AAU7DDN7</accession>
<organism evidence="2">
    <name type="scientific">Telmatobacter sp. DSM 110680</name>
    <dbReference type="NCBI Taxonomy" id="3036704"/>
    <lineage>
        <taxon>Bacteria</taxon>
        <taxon>Pseudomonadati</taxon>
        <taxon>Acidobacteriota</taxon>
        <taxon>Terriglobia</taxon>
        <taxon>Terriglobales</taxon>
        <taxon>Acidobacteriaceae</taxon>
        <taxon>Telmatobacter</taxon>
    </lineage>
</organism>
<evidence type="ECO:0000313" key="2">
    <source>
        <dbReference type="EMBL" id="XBH15949.1"/>
    </source>
</evidence>
<gene>
    <name evidence="2" type="ORF">P8935_15390</name>
</gene>
<evidence type="ECO:0000256" key="1">
    <source>
        <dbReference type="SAM" id="Phobius"/>
    </source>
</evidence>
<keyword evidence="1" id="KW-1133">Transmembrane helix</keyword>
<feature type="transmembrane region" description="Helical" evidence="1">
    <location>
        <begin position="114"/>
        <end position="136"/>
    </location>
</feature>
<proteinExistence type="predicted"/>
<keyword evidence="1" id="KW-0812">Transmembrane</keyword>
<feature type="transmembrane region" description="Helical" evidence="1">
    <location>
        <begin position="73"/>
        <end position="94"/>
    </location>
</feature>
<name>A0AAU7DDN7_9BACT</name>
<dbReference type="EMBL" id="CP121196">
    <property type="protein sequence ID" value="XBH15949.1"/>
    <property type="molecule type" value="Genomic_DNA"/>
</dbReference>
<protein>
    <submittedName>
        <fullName evidence="2">Uncharacterized protein</fullName>
    </submittedName>
</protein>
<dbReference type="RefSeq" id="WP_348261179.1">
    <property type="nucleotide sequence ID" value="NZ_CP121196.1"/>
</dbReference>
<feature type="transmembrane region" description="Helical" evidence="1">
    <location>
        <begin position="20"/>
        <end position="47"/>
    </location>
</feature>
<keyword evidence="1" id="KW-0472">Membrane</keyword>
<sequence>MQEEQAVNFQPMYGEHQPWFARLFALYLLIVIIVLLQRGVRFIWVLLKLRKRSEQSESAFSELSSRIASSKQLAGLTVLVSILNLSWWIADILLGLETAKAPPNLGYILPEIGYVLTAFNLGIIVSVAALGGSMWAQFALNRRRNAFLNQK</sequence>
<dbReference type="AlphaFoldDB" id="A0AAU7DDN7"/>
<reference evidence="2" key="1">
    <citation type="submission" date="2023-03" db="EMBL/GenBank/DDBJ databases">
        <title>Edaphobacter sp.</title>
        <authorList>
            <person name="Huber K.J."/>
            <person name="Papendorf J."/>
            <person name="Pilke C."/>
            <person name="Bunk B."/>
            <person name="Sproeer C."/>
            <person name="Pester M."/>
        </authorList>
    </citation>
    <scope>NUCLEOTIDE SEQUENCE</scope>
    <source>
        <strain evidence="2">DSM 110680</strain>
    </source>
</reference>